<name>A0A9N9FV88_9GLOM</name>
<proteinExistence type="predicted"/>
<dbReference type="Proteomes" id="UP000789570">
    <property type="component" value="Unassembled WGS sequence"/>
</dbReference>
<organism evidence="1 2">
    <name type="scientific">Funneliformis caledonium</name>
    <dbReference type="NCBI Taxonomy" id="1117310"/>
    <lineage>
        <taxon>Eukaryota</taxon>
        <taxon>Fungi</taxon>
        <taxon>Fungi incertae sedis</taxon>
        <taxon>Mucoromycota</taxon>
        <taxon>Glomeromycotina</taxon>
        <taxon>Glomeromycetes</taxon>
        <taxon>Glomerales</taxon>
        <taxon>Glomeraceae</taxon>
        <taxon>Funneliformis</taxon>
    </lineage>
</organism>
<comment type="caution">
    <text evidence="1">The sequence shown here is derived from an EMBL/GenBank/DDBJ whole genome shotgun (WGS) entry which is preliminary data.</text>
</comment>
<gene>
    <name evidence="1" type="ORF">FCALED_LOCUS6674</name>
</gene>
<dbReference type="EMBL" id="CAJVPQ010001637">
    <property type="protein sequence ID" value="CAG8562478.1"/>
    <property type="molecule type" value="Genomic_DNA"/>
</dbReference>
<accession>A0A9N9FV88</accession>
<evidence type="ECO:0000313" key="1">
    <source>
        <dbReference type="EMBL" id="CAG8562478.1"/>
    </source>
</evidence>
<protein>
    <submittedName>
        <fullName evidence="1">13913_t:CDS:1</fullName>
    </submittedName>
</protein>
<reference evidence="1" key="1">
    <citation type="submission" date="2021-06" db="EMBL/GenBank/DDBJ databases">
        <authorList>
            <person name="Kallberg Y."/>
            <person name="Tangrot J."/>
            <person name="Rosling A."/>
        </authorList>
    </citation>
    <scope>NUCLEOTIDE SEQUENCE</scope>
    <source>
        <strain evidence="1">UK204</strain>
    </source>
</reference>
<feature type="non-terminal residue" evidence="1">
    <location>
        <position position="1"/>
    </location>
</feature>
<sequence>NDKLEADLEYSNDESDFNEDENVIEDIEEQIEVGIKIDSNVSRSISEDLTNVLKYSDEKSPMDIWKLPSEITVTKAICDSTILHKSHLSNLGIICVRANVR</sequence>
<dbReference type="OrthoDB" id="10438685at2759"/>
<evidence type="ECO:0000313" key="2">
    <source>
        <dbReference type="Proteomes" id="UP000789570"/>
    </source>
</evidence>
<keyword evidence="2" id="KW-1185">Reference proteome</keyword>
<dbReference type="AlphaFoldDB" id="A0A9N9FV88"/>